<organism evidence="17 18">
    <name type="scientific">Elysia chlorotica</name>
    <name type="common">Eastern emerald elysia</name>
    <name type="synonym">Sea slug</name>
    <dbReference type="NCBI Taxonomy" id="188477"/>
    <lineage>
        <taxon>Eukaryota</taxon>
        <taxon>Metazoa</taxon>
        <taxon>Spiralia</taxon>
        <taxon>Lophotrochozoa</taxon>
        <taxon>Mollusca</taxon>
        <taxon>Gastropoda</taxon>
        <taxon>Heterobranchia</taxon>
        <taxon>Euthyneura</taxon>
        <taxon>Panpulmonata</taxon>
        <taxon>Sacoglossa</taxon>
        <taxon>Placobranchoidea</taxon>
        <taxon>Plakobranchidae</taxon>
        <taxon>Elysia</taxon>
    </lineage>
</organism>
<keyword evidence="7" id="KW-0007">Acetylation</keyword>
<feature type="transmembrane region" description="Helical" evidence="15">
    <location>
        <begin position="125"/>
        <end position="144"/>
    </location>
</feature>
<evidence type="ECO:0000256" key="8">
    <source>
        <dbReference type="ARBA" id="ARBA00023136"/>
    </source>
</evidence>
<dbReference type="OrthoDB" id="206689at2759"/>
<gene>
    <name evidence="17" type="ORF">EGW08_003830</name>
</gene>
<evidence type="ECO:0000256" key="4">
    <source>
        <dbReference type="ARBA" id="ARBA00022692"/>
    </source>
</evidence>
<dbReference type="Proteomes" id="UP000271974">
    <property type="component" value="Unassembled WGS sequence"/>
</dbReference>
<dbReference type="PANTHER" id="PTHR12639:SF6">
    <property type="entry name" value="VITAMIN K-DEPENDENT GAMMA-CARBOXYLASE"/>
    <property type="match status" value="1"/>
</dbReference>
<evidence type="ECO:0000256" key="9">
    <source>
        <dbReference type="ARBA" id="ARBA00023157"/>
    </source>
</evidence>
<dbReference type="InterPro" id="IPR053935">
    <property type="entry name" value="VKGC_lumenal_dom"/>
</dbReference>
<evidence type="ECO:0000259" key="16">
    <source>
        <dbReference type="SMART" id="SM00752"/>
    </source>
</evidence>
<dbReference type="GO" id="GO:0005789">
    <property type="term" value="C:endoplasmic reticulum membrane"/>
    <property type="evidence" value="ECO:0007669"/>
    <property type="project" value="UniProtKB-SubCell"/>
</dbReference>
<comment type="caution">
    <text evidence="17">The sequence shown here is derived from an EMBL/GenBank/DDBJ whole genome shotgun (WGS) entry which is preliminary data.</text>
</comment>
<sequence length="653" mass="76312">MIIDTLEERGMANADYRWGDPTQCRFPLINWWKPLPLQWMYIVYTVQLTSAVCLMLGLAYRVSCPTFMCCYWYILLLEKSDWNNHSYLFGLCAFLFTISDGNRYWSIDALINPKIRNAHVPSWNYVLFRAQLFLVYFIAGLKKLDQDWVMGYSMQHLSEHAAFDPFRLFLTSSQIDHFVVHLGGLMIDLSVGFLLLHEESRPWGLAISTLFNTLNSLIFSIGMFPYGMMCMQLIFCSQNLPREILASLRLITRDYREGDCQPSHHCVYTKKQATSLASRCSSPCKEQVLPTQPNRRHRLVSAFTLAFIAWQCFLPYSHGITKGYNNWTNGMYGYSWDMMVHNWHVQHIRITYKDKDTNETGYIDPRVWTSGSTRWSGHVDMVKQYAHCIERNLKDYNITNIEIYFDIWRSLNQRFQQRLVDPTVDVLQAEWHPFQQTTWMMPLIVNKTSWRERMNELDKVMNEDRTDENYTSTVFVADFPGMNLESYVDKDFGNTSLHVLEGEVIVEILDEGKNYLLKAEESMQIPADGYHNVHTVSSTPSSYMYTFINTTDVEFMEKLNRIEDEAKTSNKTVNETLAEHNDSYILNLWNEAELQEAKLETEDSVIYGLKNALWKKFSALRRSLHLGPGAVYCLITNSSFSDFLNSWYPRDLD</sequence>
<dbReference type="GO" id="GO:0019842">
    <property type="term" value="F:vitamin binding"/>
    <property type="evidence" value="ECO:0007669"/>
    <property type="project" value="TreeGrafter"/>
</dbReference>
<evidence type="ECO:0000256" key="15">
    <source>
        <dbReference type="SAM" id="Phobius"/>
    </source>
</evidence>
<keyword evidence="10" id="KW-0456">Lyase</keyword>
<dbReference type="InterPro" id="IPR053934">
    <property type="entry name" value="HTTM_dom"/>
</dbReference>
<feature type="transmembrane region" description="Helical" evidence="15">
    <location>
        <begin position="41"/>
        <end position="74"/>
    </location>
</feature>
<keyword evidence="5" id="KW-0256">Endoplasmic reticulum</keyword>
<evidence type="ECO:0000313" key="17">
    <source>
        <dbReference type="EMBL" id="RUS88434.1"/>
    </source>
</evidence>
<evidence type="ECO:0000256" key="6">
    <source>
        <dbReference type="ARBA" id="ARBA00022989"/>
    </source>
</evidence>
<evidence type="ECO:0000313" key="18">
    <source>
        <dbReference type="Proteomes" id="UP000271974"/>
    </source>
</evidence>
<keyword evidence="4 15" id="KW-0812">Transmembrane</keyword>
<evidence type="ECO:0000256" key="10">
    <source>
        <dbReference type="ARBA" id="ARBA00023239"/>
    </source>
</evidence>
<dbReference type="Pfam" id="PF05090">
    <property type="entry name" value="HTTM"/>
    <property type="match status" value="1"/>
</dbReference>
<dbReference type="Pfam" id="PF22777">
    <property type="entry name" value="VKGC_lumenal_dom"/>
    <property type="match status" value="1"/>
</dbReference>
<comment type="subcellular location">
    <subcellularLocation>
        <location evidence="1">Endoplasmic reticulum membrane</location>
        <topology evidence="1">Multi-pass membrane protein</topology>
    </subcellularLocation>
</comment>
<dbReference type="AlphaFoldDB" id="A0A433U3Q0"/>
<evidence type="ECO:0000256" key="11">
    <source>
        <dbReference type="ARBA" id="ARBA00030083"/>
    </source>
</evidence>
<dbReference type="InterPro" id="IPR011020">
    <property type="entry name" value="HTTM-like"/>
</dbReference>
<evidence type="ECO:0000256" key="7">
    <source>
        <dbReference type="ARBA" id="ARBA00022990"/>
    </source>
</evidence>
<accession>A0A433U3Q0</accession>
<protein>
    <recommendedName>
        <fullName evidence="3">Vitamin K-dependent gamma-carboxylase</fullName>
        <ecNumber evidence="2">4.1.1.90</ecNumber>
    </recommendedName>
    <alternativeName>
        <fullName evidence="11">Gamma-glutamyl carboxylase</fullName>
    </alternativeName>
    <alternativeName>
        <fullName evidence="12">Peptidyl-glutamate 4-carboxylase</fullName>
    </alternativeName>
    <alternativeName>
        <fullName evidence="13">Vitamin K gamma glutamyl carboxylase</fullName>
    </alternativeName>
</protein>
<dbReference type="GO" id="GO:0008488">
    <property type="term" value="F:gamma-glutamyl carboxylase activity"/>
    <property type="evidence" value="ECO:0007669"/>
    <property type="project" value="UniProtKB-EC"/>
</dbReference>
<dbReference type="EMBL" id="RQTK01000083">
    <property type="protein sequence ID" value="RUS88434.1"/>
    <property type="molecule type" value="Genomic_DNA"/>
</dbReference>
<evidence type="ECO:0000256" key="14">
    <source>
        <dbReference type="ARBA" id="ARBA00048415"/>
    </source>
</evidence>
<dbReference type="InterPro" id="IPR011051">
    <property type="entry name" value="RmlC_Cupin_sf"/>
</dbReference>
<dbReference type="InterPro" id="IPR007782">
    <property type="entry name" value="VKG_COase"/>
</dbReference>
<comment type="catalytic activity">
    <reaction evidence="14">
        <text>4-carboxy-L-glutamyl-[protein] + 2,3-epoxyphylloquinone + H2O + H(+) = phylloquinol + L-glutamyl-[protein] + CO2 + O2</text>
        <dbReference type="Rhea" id="RHEA:45140"/>
        <dbReference type="Rhea" id="RHEA-COMP:10208"/>
        <dbReference type="Rhea" id="RHEA-COMP:11094"/>
        <dbReference type="ChEBI" id="CHEBI:15377"/>
        <dbReference type="ChEBI" id="CHEBI:15378"/>
        <dbReference type="ChEBI" id="CHEBI:15379"/>
        <dbReference type="ChEBI" id="CHEBI:15759"/>
        <dbReference type="ChEBI" id="CHEBI:16526"/>
        <dbReference type="ChEBI" id="CHEBI:28433"/>
        <dbReference type="ChEBI" id="CHEBI:29973"/>
        <dbReference type="ChEBI" id="CHEBI:84990"/>
        <dbReference type="EC" id="4.1.1.90"/>
    </reaction>
    <physiologicalReaction direction="right-to-left" evidence="14">
        <dbReference type="Rhea" id="RHEA:45142"/>
    </physiologicalReaction>
</comment>
<evidence type="ECO:0000256" key="3">
    <source>
        <dbReference type="ARBA" id="ARBA00017054"/>
    </source>
</evidence>
<dbReference type="EC" id="4.1.1.90" evidence="2"/>
<proteinExistence type="predicted"/>
<dbReference type="STRING" id="188477.A0A433U3Q0"/>
<dbReference type="SUPFAM" id="SSF51182">
    <property type="entry name" value="RmlC-like cupins"/>
    <property type="match status" value="1"/>
</dbReference>
<keyword evidence="9" id="KW-1015">Disulfide bond</keyword>
<feature type="transmembrane region" description="Helical" evidence="15">
    <location>
        <begin position="178"/>
        <end position="196"/>
    </location>
</feature>
<keyword evidence="6 15" id="KW-1133">Transmembrane helix</keyword>
<reference evidence="17 18" key="1">
    <citation type="submission" date="2019-01" db="EMBL/GenBank/DDBJ databases">
        <title>A draft genome assembly of the solar-powered sea slug Elysia chlorotica.</title>
        <authorList>
            <person name="Cai H."/>
            <person name="Li Q."/>
            <person name="Fang X."/>
            <person name="Li J."/>
            <person name="Curtis N.E."/>
            <person name="Altenburger A."/>
            <person name="Shibata T."/>
            <person name="Feng M."/>
            <person name="Maeda T."/>
            <person name="Schwartz J.A."/>
            <person name="Shigenobu S."/>
            <person name="Lundholm N."/>
            <person name="Nishiyama T."/>
            <person name="Yang H."/>
            <person name="Hasebe M."/>
            <person name="Li S."/>
            <person name="Pierce S.K."/>
            <person name="Wang J."/>
        </authorList>
    </citation>
    <scope>NUCLEOTIDE SEQUENCE [LARGE SCALE GENOMIC DNA]</scope>
    <source>
        <strain evidence="17">EC2010</strain>
        <tissue evidence="17">Whole organism of an adult</tissue>
    </source>
</reference>
<name>A0A433U3Q0_ELYCH</name>
<feature type="domain" description="HTTM-like" evidence="16">
    <location>
        <begin position="1"/>
        <end position="240"/>
    </location>
</feature>
<evidence type="ECO:0000256" key="1">
    <source>
        <dbReference type="ARBA" id="ARBA00004477"/>
    </source>
</evidence>
<evidence type="ECO:0000256" key="5">
    <source>
        <dbReference type="ARBA" id="ARBA00022824"/>
    </source>
</evidence>
<dbReference type="SMART" id="SM00752">
    <property type="entry name" value="HTTM"/>
    <property type="match status" value="1"/>
</dbReference>
<keyword evidence="8 15" id="KW-0472">Membrane</keyword>
<evidence type="ECO:0000256" key="2">
    <source>
        <dbReference type="ARBA" id="ARBA00012248"/>
    </source>
</evidence>
<evidence type="ECO:0000256" key="13">
    <source>
        <dbReference type="ARBA" id="ARBA00032107"/>
    </source>
</evidence>
<dbReference type="PANTHER" id="PTHR12639">
    <property type="entry name" value="VITAMIN K-DEPENDENT GAMMA-CARBOXYLASE"/>
    <property type="match status" value="1"/>
</dbReference>
<evidence type="ECO:0000256" key="12">
    <source>
        <dbReference type="ARBA" id="ARBA00030249"/>
    </source>
</evidence>
<keyword evidence="18" id="KW-1185">Reference proteome</keyword>